<dbReference type="PANTHER" id="PTHR32322:SF9">
    <property type="entry name" value="AMINO-ACID METABOLITE EFFLUX PUMP-RELATED"/>
    <property type="match status" value="1"/>
</dbReference>
<feature type="transmembrane region" description="Helical" evidence="5">
    <location>
        <begin position="154"/>
        <end position="174"/>
    </location>
</feature>
<feature type="transmembrane region" description="Helical" evidence="5">
    <location>
        <begin position="243"/>
        <end position="265"/>
    </location>
</feature>
<feature type="transmembrane region" description="Helical" evidence="5">
    <location>
        <begin position="39"/>
        <end position="58"/>
    </location>
</feature>
<dbReference type="SUPFAM" id="SSF103481">
    <property type="entry name" value="Multidrug resistance efflux transporter EmrE"/>
    <property type="match status" value="2"/>
</dbReference>
<feature type="transmembrane region" description="Helical" evidence="5">
    <location>
        <begin position="125"/>
        <end position="148"/>
    </location>
</feature>
<feature type="transmembrane region" description="Helical" evidence="5">
    <location>
        <begin position="96"/>
        <end position="118"/>
    </location>
</feature>
<dbReference type="InterPro" id="IPR037185">
    <property type="entry name" value="EmrE-like"/>
</dbReference>
<evidence type="ECO:0000259" key="6">
    <source>
        <dbReference type="Pfam" id="PF00892"/>
    </source>
</evidence>
<feature type="transmembrane region" description="Helical" evidence="5">
    <location>
        <begin position="217"/>
        <end position="236"/>
    </location>
</feature>
<sequence>MGKPKTTYWIYKFLFLGTIWGSSFLFISIGLETLSPTGIAFWRTFIGALTLLVVLLVLKIKFVRGVRAWLKIWVAGLFMSAIPAVLFGFAQQNVTSALAAIINASTPIFTVLAILIAFREEKPKTSVLVGLGVGLIGVFVVLGIWNGFGENDPLAIAALILAVSCYGIGGPFIRKYVEPLKLKPEATVFGQVSTSALTLLPFYLFGGLTVGPVTLNAVAAMLALGILGTGLAYVMFYQLLAEVGSAIGSAVTYMSPIVGVILGLLVLGEQITWNEPVGALIVLFGAAVAQGRINLGRFNNISEK</sequence>
<evidence type="ECO:0000256" key="3">
    <source>
        <dbReference type="ARBA" id="ARBA00022989"/>
    </source>
</evidence>
<feature type="transmembrane region" description="Helical" evidence="5">
    <location>
        <begin position="277"/>
        <end position="295"/>
    </location>
</feature>
<gene>
    <name evidence="7" type="ORF">UFOPK1618_00066</name>
</gene>
<feature type="transmembrane region" description="Helical" evidence="5">
    <location>
        <begin position="186"/>
        <end position="205"/>
    </location>
</feature>
<comment type="subcellular location">
    <subcellularLocation>
        <location evidence="1">Membrane</location>
        <topology evidence="1">Multi-pass membrane protein</topology>
    </subcellularLocation>
</comment>
<dbReference type="Pfam" id="PF00892">
    <property type="entry name" value="EamA"/>
    <property type="match status" value="2"/>
</dbReference>
<keyword evidence="2 5" id="KW-0812">Transmembrane</keyword>
<dbReference type="InterPro" id="IPR050638">
    <property type="entry name" value="AA-Vitamin_Transporters"/>
</dbReference>
<organism evidence="7">
    <name type="scientific">freshwater metagenome</name>
    <dbReference type="NCBI Taxonomy" id="449393"/>
    <lineage>
        <taxon>unclassified sequences</taxon>
        <taxon>metagenomes</taxon>
        <taxon>ecological metagenomes</taxon>
    </lineage>
</organism>
<feature type="domain" description="EamA" evidence="6">
    <location>
        <begin position="155"/>
        <end position="288"/>
    </location>
</feature>
<proteinExistence type="predicted"/>
<keyword evidence="4 5" id="KW-0472">Membrane</keyword>
<feature type="domain" description="EamA" evidence="6">
    <location>
        <begin position="9"/>
        <end position="142"/>
    </location>
</feature>
<keyword evidence="3 5" id="KW-1133">Transmembrane helix</keyword>
<dbReference type="EMBL" id="CAEZTF010000005">
    <property type="protein sequence ID" value="CAB4553676.1"/>
    <property type="molecule type" value="Genomic_DNA"/>
</dbReference>
<dbReference type="PANTHER" id="PTHR32322">
    <property type="entry name" value="INNER MEMBRANE TRANSPORTER"/>
    <property type="match status" value="1"/>
</dbReference>
<feature type="transmembrane region" description="Helical" evidence="5">
    <location>
        <begin position="9"/>
        <end position="27"/>
    </location>
</feature>
<dbReference type="InterPro" id="IPR000620">
    <property type="entry name" value="EamA_dom"/>
</dbReference>
<dbReference type="GO" id="GO:0016020">
    <property type="term" value="C:membrane"/>
    <property type="evidence" value="ECO:0007669"/>
    <property type="project" value="UniProtKB-SubCell"/>
</dbReference>
<feature type="transmembrane region" description="Helical" evidence="5">
    <location>
        <begin position="70"/>
        <end position="90"/>
    </location>
</feature>
<evidence type="ECO:0000256" key="4">
    <source>
        <dbReference type="ARBA" id="ARBA00023136"/>
    </source>
</evidence>
<evidence type="ECO:0000256" key="5">
    <source>
        <dbReference type="SAM" id="Phobius"/>
    </source>
</evidence>
<protein>
    <submittedName>
        <fullName evidence="7">Unannotated protein</fullName>
    </submittedName>
</protein>
<reference evidence="7" key="1">
    <citation type="submission" date="2020-05" db="EMBL/GenBank/DDBJ databases">
        <authorList>
            <person name="Chiriac C."/>
            <person name="Salcher M."/>
            <person name="Ghai R."/>
            <person name="Kavagutti S V."/>
        </authorList>
    </citation>
    <scope>NUCLEOTIDE SEQUENCE</scope>
</reference>
<accession>A0A6J6CR60</accession>
<evidence type="ECO:0000256" key="1">
    <source>
        <dbReference type="ARBA" id="ARBA00004141"/>
    </source>
</evidence>
<evidence type="ECO:0000313" key="7">
    <source>
        <dbReference type="EMBL" id="CAB4553676.1"/>
    </source>
</evidence>
<name>A0A6J6CR60_9ZZZZ</name>
<evidence type="ECO:0000256" key="2">
    <source>
        <dbReference type="ARBA" id="ARBA00022692"/>
    </source>
</evidence>
<dbReference type="AlphaFoldDB" id="A0A6J6CR60"/>